<protein>
    <recommendedName>
        <fullName evidence="4">ATP-binding protein</fullName>
    </recommendedName>
</protein>
<dbReference type="EMBL" id="JBHPON010000003">
    <property type="protein sequence ID" value="MFC6037754.1"/>
    <property type="molecule type" value="Genomic_DNA"/>
</dbReference>
<gene>
    <name evidence="2" type="ORF">ACFMB1_19535</name>
</gene>
<reference evidence="2 3" key="1">
    <citation type="submission" date="2024-09" db="EMBL/GenBank/DDBJ databases">
        <authorList>
            <person name="Zhang Z.-H."/>
        </authorList>
    </citation>
    <scope>NUCLEOTIDE SEQUENCE [LARGE SCALE GENOMIC DNA]</scope>
    <source>
        <strain evidence="2 3">HHTR114</strain>
    </source>
</reference>
<feature type="region of interest" description="Disordered" evidence="1">
    <location>
        <begin position="469"/>
        <end position="501"/>
    </location>
</feature>
<dbReference type="Proteomes" id="UP001596116">
    <property type="component" value="Unassembled WGS sequence"/>
</dbReference>
<dbReference type="RefSeq" id="WP_379880852.1">
    <property type="nucleotide sequence ID" value="NZ_JBHPON010000003.1"/>
</dbReference>
<name>A0ABW1L0Q1_9PROT</name>
<evidence type="ECO:0008006" key="4">
    <source>
        <dbReference type="Google" id="ProtNLM"/>
    </source>
</evidence>
<evidence type="ECO:0000313" key="2">
    <source>
        <dbReference type="EMBL" id="MFC6037754.1"/>
    </source>
</evidence>
<feature type="compositionally biased region" description="Low complexity" evidence="1">
    <location>
        <begin position="483"/>
        <end position="501"/>
    </location>
</feature>
<evidence type="ECO:0000313" key="3">
    <source>
        <dbReference type="Proteomes" id="UP001596116"/>
    </source>
</evidence>
<accession>A0ABW1L0Q1</accession>
<sequence>MSEKDKKSKKAADRLVEIASDCGLFHAPDGTPFASLDINGHRENWPVRSKGFKQWLAREYYTRDGTAAASDAVQTALTIIEGKARFDGAQALPYIRAGGDARRIYIDLCDRDWRAVEIDAEGWRIIEGSPVKFRRAAGMKALPAPVRGLGGLERLQPFLNLENPDDFVLIKAWLVQAVRPDGPFPILAFVGEQGAAKSTASKVMKSIIDPNAAALRTFPRDERDLYIAACNGHVLAFDNVSRVSPWLSDALCRLATGGGFATRQLHTDTDEILFDAQRPIICNGIGDFLDRADAADRAILIKLAAIPEDRRRTERDIWNEFNAALPAILAGLYDAVSEGLAALPHVQLDRVPRMADFAAWAVACEAAHSDEGAFMKAYAGNRDEAVYAIADSDEVASGVIAHMATFHEWTGTATELFHTLWESADESTRRGSGFPKSAKALSERLTRAAPVLRKVGIDVHRDKASDRARTRKILLTNNRNKVESASAPSGASYPSLSSEEF</sequence>
<comment type="caution">
    <text evidence="2">The sequence shown here is derived from an EMBL/GenBank/DDBJ whole genome shotgun (WGS) entry which is preliminary data.</text>
</comment>
<keyword evidence="3" id="KW-1185">Reference proteome</keyword>
<evidence type="ECO:0000256" key="1">
    <source>
        <dbReference type="SAM" id="MobiDB-lite"/>
    </source>
</evidence>
<organism evidence="2 3">
    <name type="scientific">Hyphococcus aureus</name>
    <dbReference type="NCBI Taxonomy" id="2666033"/>
    <lineage>
        <taxon>Bacteria</taxon>
        <taxon>Pseudomonadati</taxon>
        <taxon>Pseudomonadota</taxon>
        <taxon>Alphaproteobacteria</taxon>
        <taxon>Parvularculales</taxon>
        <taxon>Parvularculaceae</taxon>
        <taxon>Hyphococcus</taxon>
    </lineage>
</organism>
<proteinExistence type="predicted"/>